<dbReference type="RefSeq" id="WP_387414780.1">
    <property type="nucleotide sequence ID" value="NZ_JBIASD010000018.1"/>
</dbReference>
<comment type="caution">
    <text evidence="1">The sequence shown here is derived from an EMBL/GenBank/DDBJ whole genome shotgun (WGS) entry which is preliminary data.</text>
</comment>
<dbReference type="Proteomes" id="UP001602013">
    <property type="component" value="Unassembled WGS sequence"/>
</dbReference>
<name>A0ABW6SZ91_9ACTN</name>
<accession>A0ABW6SZ91</accession>
<organism evidence="1 2">
    <name type="scientific">Microtetraspora malaysiensis</name>
    <dbReference type="NCBI Taxonomy" id="161358"/>
    <lineage>
        <taxon>Bacteria</taxon>
        <taxon>Bacillati</taxon>
        <taxon>Actinomycetota</taxon>
        <taxon>Actinomycetes</taxon>
        <taxon>Streptosporangiales</taxon>
        <taxon>Streptosporangiaceae</taxon>
        <taxon>Microtetraspora</taxon>
    </lineage>
</organism>
<keyword evidence="2" id="KW-1185">Reference proteome</keyword>
<proteinExistence type="predicted"/>
<reference evidence="1 2" key="1">
    <citation type="submission" date="2024-10" db="EMBL/GenBank/DDBJ databases">
        <title>The Natural Products Discovery Center: Release of the First 8490 Sequenced Strains for Exploring Actinobacteria Biosynthetic Diversity.</title>
        <authorList>
            <person name="Kalkreuter E."/>
            <person name="Kautsar S.A."/>
            <person name="Yang D."/>
            <person name="Bader C.D."/>
            <person name="Teijaro C.N."/>
            <person name="Fluegel L."/>
            <person name="Davis C.M."/>
            <person name="Simpson J.R."/>
            <person name="Lauterbach L."/>
            <person name="Steele A.D."/>
            <person name="Gui C."/>
            <person name="Meng S."/>
            <person name="Li G."/>
            <person name="Viehrig K."/>
            <person name="Ye F."/>
            <person name="Su P."/>
            <person name="Kiefer A.F."/>
            <person name="Nichols A."/>
            <person name="Cepeda A.J."/>
            <person name="Yan W."/>
            <person name="Fan B."/>
            <person name="Jiang Y."/>
            <person name="Adhikari A."/>
            <person name="Zheng C.-J."/>
            <person name="Schuster L."/>
            <person name="Cowan T.M."/>
            <person name="Smanski M.J."/>
            <person name="Chevrette M.G."/>
            <person name="De Carvalho L.P.S."/>
            <person name="Shen B."/>
        </authorList>
    </citation>
    <scope>NUCLEOTIDE SEQUENCE [LARGE SCALE GENOMIC DNA]</scope>
    <source>
        <strain evidence="1 2">NPDC002173</strain>
    </source>
</reference>
<dbReference type="EMBL" id="JBIASD010000018">
    <property type="protein sequence ID" value="MFF3668970.1"/>
    <property type="molecule type" value="Genomic_DNA"/>
</dbReference>
<sequence length="47" mass="4956">MIVMSAAASVRPARLLDAPAAHAAWPLLLPFGVYVLHTLEELPGFAA</sequence>
<protein>
    <submittedName>
        <fullName evidence="1">Uncharacterized protein</fullName>
    </submittedName>
</protein>
<evidence type="ECO:0000313" key="1">
    <source>
        <dbReference type="EMBL" id="MFF3668970.1"/>
    </source>
</evidence>
<evidence type="ECO:0000313" key="2">
    <source>
        <dbReference type="Proteomes" id="UP001602013"/>
    </source>
</evidence>
<gene>
    <name evidence="1" type="ORF">ACFYXI_25625</name>
</gene>